<evidence type="ECO:0000256" key="1">
    <source>
        <dbReference type="ARBA" id="ARBA00022737"/>
    </source>
</evidence>
<keyword evidence="6" id="KW-1185">Reference proteome</keyword>
<proteinExistence type="predicted"/>
<dbReference type="GO" id="GO:0005886">
    <property type="term" value="C:plasma membrane"/>
    <property type="evidence" value="ECO:0007669"/>
    <property type="project" value="TreeGrafter"/>
</dbReference>
<name>A0AAV5G0B5_ELECO</name>
<reference evidence="5" key="2">
    <citation type="submission" date="2021-12" db="EMBL/GenBank/DDBJ databases">
        <title>Resequencing data analysis of finger millet.</title>
        <authorList>
            <person name="Hatakeyama M."/>
            <person name="Aluri S."/>
            <person name="Balachadran M.T."/>
            <person name="Sivarajan S.R."/>
            <person name="Poveda L."/>
            <person name="Shimizu-Inatsugi R."/>
            <person name="Schlapbach R."/>
            <person name="Sreeman S.M."/>
            <person name="Shimizu K.K."/>
        </authorList>
    </citation>
    <scope>NUCLEOTIDE SEQUENCE</scope>
</reference>
<dbReference type="Pfam" id="PF00168">
    <property type="entry name" value="C2"/>
    <property type="match status" value="1"/>
</dbReference>
<keyword evidence="2" id="KW-0443">Lipid metabolism</keyword>
<dbReference type="SMART" id="SM00239">
    <property type="entry name" value="C2"/>
    <property type="match status" value="1"/>
</dbReference>
<comment type="caution">
    <text evidence="5">The sequence shown here is derived from an EMBL/GenBank/DDBJ whole genome shotgun (WGS) entry which is preliminary data.</text>
</comment>
<dbReference type="GO" id="GO:0009395">
    <property type="term" value="P:phospholipid catabolic process"/>
    <property type="evidence" value="ECO:0007669"/>
    <property type="project" value="TreeGrafter"/>
</dbReference>
<evidence type="ECO:0000313" key="4">
    <source>
        <dbReference type="EMBL" id="GJN31684.1"/>
    </source>
</evidence>
<dbReference type="Gene3D" id="2.60.40.150">
    <property type="entry name" value="C2 domain"/>
    <property type="match status" value="1"/>
</dbReference>
<dbReference type="InterPro" id="IPR000008">
    <property type="entry name" value="C2_dom"/>
</dbReference>
<dbReference type="SUPFAM" id="SSF49562">
    <property type="entry name" value="C2 domain (Calcium/lipid-binding domain, CaLB)"/>
    <property type="match status" value="1"/>
</dbReference>
<gene>
    <name evidence="5" type="primary">gn00014</name>
    <name evidence="4" type="synonym">gb20110</name>
    <name evidence="4" type="ORF">PR202_gb20110</name>
    <name evidence="5" type="ORF">PR202_gn00014</name>
</gene>
<keyword evidence="1" id="KW-0677">Repeat</keyword>
<dbReference type="GO" id="GO:0004630">
    <property type="term" value="F:phospholipase D activity"/>
    <property type="evidence" value="ECO:0007669"/>
    <property type="project" value="TreeGrafter"/>
</dbReference>
<evidence type="ECO:0000313" key="5">
    <source>
        <dbReference type="EMBL" id="GJN40721.1"/>
    </source>
</evidence>
<reference evidence="5" key="1">
    <citation type="journal article" date="2018" name="DNA Res.">
        <title>Multiple hybrid de novo genome assembly of finger millet, an orphan allotetraploid crop.</title>
        <authorList>
            <person name="Hatakeyama M."/>
            <person name="Aluri S."/>
            <person name="Balachadran M.T."/>
            <person name="Sivarajan S.R."/>
            <person name="Patrignani A."/>
            <person name="Gruter S."/>
            <person name="Poveda L."/>
            <person name="Shimizu-Inatsugi R."/>
            <person name="Baeten J."/>
            <person name="Francoijs K.J."/>
            <person name="Nataraja K.N."/>
            <person name="Reddy Y.A.N."/>
            <person name="Phadnis S."/>
            <person name="Ravikumar R.L."/>
            <person name="Schlapbach R."/>
            <person name="Sreeman S.M."/>
            <person name="Shimizu K.K."/>
        </authorList>
    </citation>
    <scope>NUCLEOTIDE SEQUENCE</scope>
</reference>
<dbReference type="PANTHER" id="PTHR18896:SF73">
    <property type="entry name" value="PHOSPHOLIPASE D"/>
    <property type="match status" value="1"/>
</dbReference>
<dbReference type="PANTHER" id="PTHR18896">
    <property type="entry name" value="PHOSPHOLIPASE D"/>
    <property type="match status" value="1"/>
</dbReference>
<dbReference type="InterPro" id="IPR015679">
    <property type="entry name" value="PLipase_D_fam"/>
</dbReference>
<dbReference type="InterPro" id="IPR035892">
    <property type="entry name" value="C2_domain_sf"/>
</dbReference>
<organism evidence="5 6">
    <name type="scientific">Eleusine coracana subsp. coracana</name>
    <dbReference type="NCBI Taxonomy" id="191504"/>
    <lineage>
        <taxon>Eukaryota</taxon>
        <taxon>Viridiplantae</taxon>
        <taxon>Streptophyta</taxon>
        <taxon>Embryophyta</taxon>
        <taxon>Tracheophyta</taxon>
        <taxon>Spermatophyta</taxon>
        <taxon>Magnoliopsida</taxon>
        <taxon>Liliopsida</taxon>
        <taxon>Poales</taxon>
        <taxon>Poaceae</taxon>
        <taxon>PACMAD clade</taxon>
        <taxon>Chloridoideae</taxon>
        <taxon>Cynodonteae</taxon>
        <taxon>Eleusininae</taxon>
        <taxon>Eleusine</taxon>
    </lineage>
</organism>
<evidence type="ECO:0000313" key="6">
    <source>
        <dbReference type="Proteomes" id="UP001054889"/>
    </source>
</evidence>
<dbReference type="EMBL" id="BQKI01000082">
    <property type="protein sequence ID" value="GJN31684.1"/>
    <property type="molecule type" value="Genomic_DNA"/>
</dbReference>
<dbReference type="AlphaFoldDB" id="A0AAV5G0B5"/>
<dbReference type="Proteomes" id="UP001054889">
    <property type="component" value="Unassembled WGS sequence"/>
</dbReference>
<dbReference type="PROSITE" id="PS50004">
    <property type="entry name" value="C2"/>
    <property type="match status" value="1"/>
</dbReference>
<dbReference type="EMBL" id="BQKI01000199">
    <property type="protein sequence ID" value="GJN40721.1"/>
    <property type="molecule type" value="Genomic_DNA"/>
</dbReference>
<accession>A0AAV5G0B5</accession>
<evidence type="ECO:0000259" key="3">
    <source>
        <dbReference type="PROSITE" id="PS50004"/>
    </source>
</evidence>
<sequence>MAQRLLHGVIDAKILEADLSIMSGGLLRPAKKQVEKAIGLSPTAGKLYATVDIDKARVGRTRLVDPAHSPQWQESFHIYCAHDASHVIFTVKADNPVGATLLGRAYLPTGDVVNGQPVDRWLRSSRRWASC</sequence>
<evidence type="ECO:0000256" key="2">
    <source>
        <dbReference type="ARBA" id="ARBA00023098"/>
    </source>
</evidence>
<protein>
    <recommendedName>
        <fullName evidence="3">C2 domain-containing protein</fullName>
    </recommendedName>
</protein>
<feature type="domain" description="C2" evidence="3">
    <location>
        <begin position="1"/>
        <end position="122"/>
    </location>
</feature>